<dbReference type="Proteomes" id="UP001299876">
    <property type="component" value="Unassembled WGS sequence"/>
</dbReference>
<proteinExistence type="predicted"/>
<reference evidence="1 2" key="1">
    <citation type="submission" date="2022-02" db="EMBL/GenBank/DDBJ databases">
        <title>Comparative genomics of the first Antarctic Pseudomonas spp. capable of biotransforming 2,4,6-Trinitrotoluene.</title>
        <authorList>
            <person name="Cabrera M.A."/>
            <person name="Marquez S.L."/>
            <person name="Perez-Donoso J.M."/>
        </authorList>
    </citation>
    <scope>NUCLEOTIDE SEQUENCE [LARGE SCALE GENOMIC DNA]</scope>
    <source>
        <strain evidence="1 2">TNT19</strain>
    </source>
</reference>
<organism evidence="1 2">
    <name type="scientific">Pseudomonas violetae</name>
    <dbReference type="NCBI Taxonomy" id="2915813"/>
    <lineage>
        <taxon>Bacteria</taxon>
        <taxon>Pseudomonadati</taxon>
        <taxon>Pseudomonadota</taxon>
        <taxon>Gammaproteobacteria</taxon>
        <taxon>Pseudomonadales</taxon>
        <taxon>Pseudomonadaceae</taxon>
        <taxon>Pseudomonas</taxon>
    </lineage>
</organism>
<accession>A0ABT0F5K6</accession>
<dbReference type="RefSeq" id="WP_247293449.1">
    <property type="nucleotide sequence ID" value="NZ_JAKNRW010000032.1"/>
</dbReference>
<protein>
    <submittedName>
        <fullName evidence="1">Uncharacterized protein</fullName>
    </submittedName>
</protein>
<comment type="caution">
    <text evidence="1">The sequence shown here is derived from an EMBL/GenBank/DDBJ whole genome shotgun (WGS) entry which is preliminary data.</text>
</comment>
<evidence type="ECO:0000313" key="1">
    <source>
        <dbReference type="EMBL" id="MCK1793306.1"/>
    </source>
</evidence>
<evidence type="ECO:0000313" key="2">
    <source>
        <dbReference type="Proteomes" id="UP001299876"/>
    </source>
</evidence>
<dbReference type="EMBL" id="JAKNRW010000032">
    <property type="protein sequence ID" value="MCK1793306.1"/>
    <property type="molecule type" value="Genomic_DNA"/>
</dbReference>
<gene>
    <name evidence="1" type="ORF">L9059_24675</name>
</gene>
<name>A0ABT0F5K6_9PSED</name>
<sequence length="274" mass="30163">MQNVDGTISTEESKDLISWRVERRQSLSTNVSPVRSLVSPLISNPTRELDALVLGNALIGYGDNVSLENMTIIENIIKFSKMEATLEVPGDKKPKEWHQAFLKCMEDLGCYVPDSGVVEYNRGAVQLTMSNVLTGIVKAGIEAAKAAIPGATVLGAVADSTLDALKKEPDVVKLFHFEVTKAKGVKLAILPCEQLKNGLIMIMLSSIYSESFKSEGGVIFLDATVEDQDVFRAASFITFNPLRYAQNKASIERVLDHQQDAQLTKRFNRTRQKA</sequence>
<keyword evidence="2" id="KW-1185">Reference proteome</keyword>